<gene>
    <name evidence="2" type="ORF">BSAL_78065</name>
</gene>
<accession>A0A0S4J3B9</accession>
<evidence type="ECO:0000256" key="1">
    <source>
        <dbReference type="SAM" id="MobiDB-lite"/>
    </source>
</evidence>
<feature type="region of interest" description="Disordered" evidence="1">
    <location>
        <begin position="201"/>
        <end position="233"/>
    </location>
</feature>
<evidence type="ECO:0000313" key="2">
    <source>
        <dbReference type="EMBL" id="CUG35165.1"/>
    </source>
</evidence>
<dbReference type="EMBL" id="CYKH01000766">
    <property type="protein sequence ID" value="CUG35165.1"/>
    <property type="molecule type" value="Genomic_DNA"/>
</dbReference>
<sequence>GDIEQVNSPSQSTTNVDAGGEHCSGGRLWPSLPDAWFAARDAAVKAQTRISCIRIPRRDILLWFCRALPTAQHFREACQIFATSTSAVNRLSYVHGCSAFDLDSKIFLDAEESQRCSSLEVSARQFTRSARAHGLTLTANDVTIAEVLRPAVNYVAEQLLQRRYEETRNSKLDRKSTEAVEQSISGFSYCDAPRHCIPPSVLAAPTDNNDDDVVSSPASPQHFAPAPATRTVH</sequence>
<name>A0A0S4J3B9_BODSA</name>
<dbReference type="Proteomes" id="UP000051952">
    <property type="component" value="Unassembled WGS sequence"/>
</dbReference>
<dbReference type="VEuPathDB" id="TriTrypDB:BSAL_78065"/>
<organism evidence="2 3">
    <name type="scientific">Bodo saltans</name>
    <name type="common">Flagellated protozoan</name>
    <dbReference type="NCBI Taxonomy" id="75058"/>
    <lineage>
        <taxon>Eukaryota</taxon>
        <taxon>Discoba</taxon>
        <taxon>Euglenozoa</taxon>
        <taxon>Kinetoplastea</taxon>
        <taxon>Metakinetoplastina</taxon>
        <taxon>Eubodonida</taxon>
        <taxon>Bodonidae</taxon>
        <taxon>Bodo</taxon>
    </lineage>
</organism>
<dbReference type="AlphaFoldDB" id="A0A0S4J3B9"/>
<evidence type="ECO:0000313" key="3">
    <source>
        <dbReference type="Proteomes" id="UP000051952"/>
    </source>
</evidence>
<proteinExistence type="predicted"/>
<keyword evidence="3" id="KW-1185">Reference proteome</keyword>
<reference evidence="3" key="1">
    <citation type="submission" date="2015-09" db="EMBL/GenBank/DDBJ databases">
        <authorList>
            <consortium name="Pathogen Informatics"/>
        </authorList>
    </citation>
    <scope>NUCLEOTIDE SEQUENCE [LARGE SCALE GENOMIC DNA]</scope>
    <source>
        <strain evidence="3">Lake Konstanz</strain>
    </source>
</reference>
<protein>
    <submittedName>
        <fullName evidence="2">Uncharacterized protein</fullName>
    </submittedName>
</protein>
<feature type="non-terminal residue" evidence="2">
    <location>
        <position position="1"/>
    </location>
</feature>
<feature type="compositionally biased region" description="Polar residues" evidence="1">
    <location>
        <begin position="1"/>
        <end position="16"/>
    </location>
</feature>
<feature type="region of interest" description="Disordered" evidence="1">
    <location>
        <begin position="1"/>
        <end position="21"/>
    </location>
</feature>